<dbReference type="SUPFAM" id="SSF50685">
    <property type="entry name" value="Barwin-like endoglucanases"/>
    <property type="match status" value="1"/>
</dbReference>
<feature type="non-terminal residue" evidence="3">
    <location>
        <position position="1"/>
    </location>
</feature>
<dbReference type="SMART" id="SM00837">
    <property type="entry name" value="DPBB_1"/>
    <property type="match status" value="1"/>
</dbReference>
<evidence type="ECO:0000256" key="1">
    <source>
        <dbReference type="SAM" id="MobiDB-lite"/>
    </source>
</evidence>
<dbReference type="PANTHER" id="PTHR31867">
    <property type="entry name" value="EXPANSIN-A15"/>
    <property type="match status" value="1"/>
</dbReference>
<comment type="caution">
    <text evidence="3">The sequence shown here is derived from an EMBL/GenBank/DDBJ whole genome shotgun (WGS) entry which is preliminary data.</text>
</comment>
<dbReference type="Pfam" id="PF03330">
    <property type="entry name" value="DPBB_1"/>
    <property type="match status" value="1"/>
</dbReference>
<dbReference type="GO" id="GO:0009664">
    <property type="term" value="P:plant-type cell wall organization"/>
    <property type="evidence" value="ECO:0007669"/>
    <property type="project" value="InterPro"/>
</dbReference>
<dbReference type="Gene3D" id="2.40.40.10">
    <property type="entry name" value="RlpA-like domain"/>
    <property type="match status" value="1"/>
</dbReference>
<evidence type="ECO:0000259" key="2">
    <source>
        <dbReference type="PROSITE" id="PS50842"/>
    </source>
</evidence>
<dbReference type="Proteomes" id="UP000485058">
    <property type="component" value="Unassembled WGS sequence"/>
</dbReference>
<protein>
    <submittedName>
        <fullName evidence="3">Expansin-like EG45 domain-containing protein</fullName>
    </submittedName>
</protein>
<accession>A0A699Z7F6</accession>
<dbReference type="EMBL" id="BLLF01001318">
    <property type="protein sequence ID" value="GFH18553.1"/>
    <property type="molecule type" value="Genomic_DNA"/>
</dbReference>
<keyword evidence="4" id="KW-1185">Reference proteome</keyword>
<organism evidence="3 4">
    <name type="scientific">Haematococcus lacustris</name>
    <name type="common">Green alga</name>
    <name type="synonym">Haematococcus pluvialis</name>
    <dbReference type="NCBI Taxonomy" id="44745"/>
    <lineage>
        <taxon>Eukaryota</taxon>
        <taxon>Viridiplantae</taxon>
        <taxon>Chlorophyta</taxon>
        <taxon>core chlorophytes</taxon>
        <taxon>Chlorophyceae</taxon>
        <taxon>CS clade</taxon>
        <taxon>Chlamydomonadales</taxon>
        <taxon>Haematococcaceae</taxon>
        <taxon>Haematococcus</taxon>
    </lineage>
</organism>
<dbReference type="AlphaFoldDB" id="A0A699Z7F6"/>
<feature type="domain" description="Expansin-like EG45" evidence="2">
    <location>
        <begin position="27"/>
        <end position="160"/>
    </location>
</feature>
<evidence type="ECO:0000313" key="3">
    <source>
        <dbReference type="EMBL" id="GFH18553.1"/>
    </source>
</evidence>
<dbReference type="InterPro" id="IPR007112">
    <property type="entry name" value="Expansin/allergen_DPBB_dom"/>
</dbReference>
<feature type="region of interest" description="Disordered" evidence="1">
    <location>
        <begin position="164"/>
        <end position="186"/>
    </location>
</feature>
<dbReference type="CDD" id="cd22271">
    <property type="entry name" value="DPBB_EXP_N-like"/>
    <property type="match status" value="1"/>
</dbReference>
<name>A0A699Z7F6_HAELA</name>
<dbReference type="InterPro" id="IPR036908">
    <property type="entry name" value="RlpA-like_sf"/>
</dbReference>
<gene>
    <name evidence="3" type="ORF">HaLaN_15379</name>
</gene>
<dbReference type="PROSITE" id="PS50842">
    <property type="entry name" value="EXPANSIN_EG45"/>
    <property type="match status" value="1"/>
</dbReference>
<dbReference type="InterPro" id="IPR009009">
    <property type="entry name" value="RlpA-like_DPBB"/>
</dbReference>
<dbReference type="InterPro" id="IPR002963">
    <property type="entry name" value="Expansin"/>
</dbReference>
<proteinExistence type="predicted"/>
<reference evidence="3 4" key="1">
    <citation type="submission" date="2020-02" db="EMBL/GenBank/DDBJ databases">
        <title>Draft genome sequence of Haematococcus lacustris strain NIES-144.</title>
        <authorList>
            <person name="Morimoto D."/>
            <person name="Nakagawa S."/>
            <person name="Yoshida T."/>
            <person name="Sawayama S."/>
        </authorList>
    </citation>
    <scope>NUCLEOTIDE SEQUENCE [LARGE SCALE GENOMIC DNA]</scope>
    <source>
        <strain evidence="3 4">NIES-144</strain>
    </source>
</reference>
<sequence length="216" mass="23691">MPGASIKAAAATGQYTKVCSFAQLAMQGSAVRGDVGVNRHRADEPLGWNVAAMPDTAPGYADSCGRCVEVMCDPSVIRDNYGGSFDRTQACYDSSASLVVRIVDTCPCTYPDNAYSNKRWCCEDQPHLDLSIWAWERLADTKYGVMGLKYRTVPCDYQPQKTAAMAPKPSDGGYIPQSKRNPRDWPEYWPNSVTPNVIYQGGFASPWDASASYPTM</sequence>
<evidence type="ECO:0000313" key="4">
    <source>
        <dbReference type="Proteomes" id="UP000485058"/>
    </source>
</evidence>